<feature type="compositionally biased region" description="Basic and acidic residues" evidence="1">
    <location>
        <begin position="221"/>
        <end position="232"/>
    </location>
</feature>
<evidence type="ECO:0000313" key="3">
    <source>
        <dbReference type="Proteomes" id="UP000823588"/>
    </source>
</evidence>
<evidence type="ECO:0000256" key="1">
    <source>
        <dbReference type="SAM" id="MobiDB-lite"/>
    </source>
</evidence>
<feature type="compositionally biased region" description="Acidic residues" evidence="1">
    <location>
        <begin position="302"/>
        <end position="312"/>
    </location>
</feature>
<organism evidence="2 3">
    <name type="scientific">Halorubrum alkaliphilum</name>
    <dbReference type="NCBI Taxonomy" id="261290"/>
    <lineage>
        <taxon>Archaea</taxon>
        <taxon>Methanobacteriati</taxon>
        <taxon>Methanobacteriota</taxon>
        <taxon>Stenosarchaea group</taxon>
        <taxon>Halobacteria</taxon>
        <taxon>Halobacteriales</taxon>
        <taxon>Haloferacaceae</taxon>
        <taxon>Halorubrum</taxon>
    </lineage>
</organism>
<feature type="compositionally biased region" description="Low complexity" evidence="1">
    <location>
        <begin position="254"/>
        <end position="268"/>
    </location>
</feature>
<gene>
    <name evidence="2" type="ORF">J2751_002549</name>
</gene>
<evidence type="ECO:0000313" key="2">
    <source>
        <dbReference type="EMBL" id="MBP1923507.1"/>
    </source>
</evidence>
<dbReference type="EMBL" id="JAGGKQ010000023">
    <property type="protein sequence ID" value="MBP1923507.1"/>
    <property type="molecule type" value="Genomic_DNA"/>
</dbReference>
<feature type="region of interest" description="Disordered" evidence="1">
    <location>
        <begin position="220"/>
        <end position="321"/>
    </location>
</feature>
<dbReference type="Pfam" id="PF17231">
    <property type="entry name" value="DUF5305"/>
    <property type="match status" value="1"/>
</dbReference>
<dbReference type="Proteomes" id="UP000823588">
    <property type="component" value="Unassembled WGS sequence"/>
</dbReference>
<dbReference type="InterPro" id="IPR035185">
    <property type="entry name" value="DUF5305"/>
</dbReference>
<reference evidence="2" key="1">
    <citation type="submission" date="2021-03" db="EMBL/GenBank/DDBJ databases">
        <title>Genomic Encyclopedia of Type Strains, Phase IV (KMG-IV): sequencing the most valuable type-strain genomes for metagenomic binning, comparative biology and taxonomic classification.</title>
        <authorList>
            <person name="Goeker M."/>
        </authorList>
    </citation>
    <scope>NUCLEOTIDE SEQUENCE</scope>
    <source>
        <strain evidence="2">DSM 23564</strain>
    </source>
</reference>
<evidence type="ECO:0008006" key="4">
    <source>
        <dbReference type="Google" id="ProtNLM"/>
    </source>
</evidence>
<sequence>MYWEETEPLEPVSVEDPEPGEVVAAEFTLNSSAIDERATSIEEDLGASPGQTDAIVSTEFELEGQLNGETITRSPSLELEIDHAGDTYTVDDPDPASETVPQEVTREVERTYGPLRTIGAPILLVIGVVAGVGLSYGRYEGLLEVSDTERAYLSYRDDRSEFDEWITRIRLPPEAHDRPVAYADSLRDLVDFAIDNETGVIEDPDTGAFHAVTGEFVYTYRRPDPPARRSDPDGTEAASAATGGTVNGDETADDGTAANDGTAADDGGSLLDMAPSDGDSSRDPFDPDPAETSRSEGRPVDNDDGIEGDDGTTEPSSKGGR</sequence>
<protein>
    <recommendedName>
        <fullName evidence="4">DUF5305 domain-containing protein</fullName>
    </recommendedName>
</protein>
<feature type="compositionally biased region" description="Basic and acidic residues" evidence="1">
    <location>
        <begin position="279"/>
        <end position="301"/>
    </location>
</feature>
<proteinExistence type="predicted"/>
<keyword evidence="3" id="KW-1185">Reference proteome</keyword>
<comment type="caution">
    <text evidence="2">The sequence shown here is derived from an EMBL/GenBank/DDBJ whole genome shotgun (WGS) entry which is preliminary data.</text>
</comment>
<accession>A0A8T4GIH8</accession>
<name>A0A8T4GIH8_9EURY</name>
<dbReference type="AlphaFoldDB" id="A0A8T4GIH8"/>
<feature type="compositionally biased region" description="Low complexity" evidence="1">
    <location>
        <begin position="235"/>
        <end position="244"/>
    </location>
</feature>
<dbReference type="RefSeq" id="WP_321168734.1">
    <property type="nucleotide sequence ID" value="NZ_JAGGKQ010000023.1"/>
</dbReference>